<dbReference type="GeneID" id="111277591"/>
<reference evidence="4" key="1">
    <citation type="submission" date="2025-08" db="UniProtKB">
        <authorList>
            <consortium name="RefSeq"/>
        </authorList>
    </citation>
    <scope>IDENTIFICATION</scope>
    <source>
        <tissue evidence="4">Fruit stalk</tissue>
    </source>
</reference>
<dbReference type="InterPro" id="IPR033979">
    <property type="entry name" value="MINDY_domain"/>
</dbReference>
<dbReference type="GO" id="GO:0071944">
    <property type="term" value="C:cell periphery"/>
    <property type="evidence" value="ECO:0007669"/>
    <property type="project" value="TreeGrafter"/>
</dbReference>
<name>A0A6P5WUG3_DURZI</name>
<feature type="compositionally biased region" description="Polar residues" evidence="1">
    <location>
        <begin position="447"/>
        <end position="461"/>
    </location>
</feature>
<evidence type="ECO:0000259" key="2">
    <source>
        <dbReference type="Pfam" id="PF04424"/>
    </source>
</evidence>
<feature type="compositionally biased region" description="Low complexity" evidence="1">
    <location>
        <begin position="703"/>
        <end position="714"/>
    </location>
</feature>
<dbReference type="GO" id="GO:1990380">
    <property type="term" value="F:K48-linked deubiquitinase activity"/>
    <property type="evidence" value="ECO:0007669"/>
    <property type="project" value="InterPro"/>
</dbReference>
<dbReference type="PANTHER" id="PTHR18063">
    <property type="entry name" value="NF-E2 INDUCIBLE PROTEIN"/>
    <property type="match status" value="1"/>
</dbReference>
<dbReference type="Pfam" id="PF04424">
    <property type="entry name" value="MINDY_DUB"/>
    <property type="match status" value="2"/>
</dbReference>
<dbReference type="InterPro" id="IPR007518">
    <property type="entry name" value="MINDY"/>
</dbReference>
<dbReference type="PANTHER" id="PTHR18063:SF6">
    <property type="entry name" value="UBIQUITIN CARBOXYL-TERMINAL HYDROLASE"/>
    <property type="match status" value="1"/>
</dbReference>
<sequence>MSAAAADASSSSCSASSVCESKEEAVKEGLNQEQQKQEAIKECMHKTKVIQFLGRTTPIILQNDNGPCPLLAICNVLLLRNNLNLSSDITEVSQEKLLSLVAERVIDSNSNVNNKDAGYVENQQQNIADAIDLLPRLATGIDVNIKFRRIDDFEFTPECAIFDLLDIPLYHGWIVDPQDYETASAIESKSYNAIMEELVALETRNMEVSHKNNSEDCVDFAAATTATLGVPSPNLSKTRSFDDSPCFVSDQQILRKGDLEEEEELLRVLKLSKAELPTSVGDPGSLDERSCSKNLVSVDSVDTVEGDKGVEHQNLQWHKPSFSDNCTFLSNGSGIKTCFETLTREESPKTDGINQDQLSYVKYRQISLSNDVVEKSNFETMVFKGSSAEESLQIESAAPVSLAKETASIDGKNTEISQGGETIEIQSTSATDAQDIPDNVNGCDSPEVSSVSLQNASSDSSGGRMHHADVPEAFTSSLDGSEPIYEGEECILDSVTTTYEDREPVYEGEVILAKQAEKRAVEDCNVKSKDEITPQEGELIGNFLKNNASQLTFYGLFCLQDGLKERELCVFFRNNHFSTMFKYDGELYLLATDQGYLNQPDLVWEKLNEVNGDTLFMTGNFKEFKVDSHATGTWDEQNAMASAADYIATIDSASQAGLDITSDLQLAIALQQQEFEQQPQRQNVQQPPIVGGSRIVTGPQVPRSSGRNSSSSSSKQDAKLKEKCIVM</sequence>
<dbReference type="KEGG" id="dzi:111277591"/>
<evidence type="ECO:0000256" key="1">
    <source>
        <dbReference type="SAM" id="MobiDB-lite"/>
    </source>
</evidence>
<dbReference type="AlphaFoldDB" id="A0A6P5WUG3"/>
<dbReference type="Proteomes" id="UP000515121">
    <property type="component" value="Unplaced"/>
</dbReference>
<feature type="region of interest" description="Disordered" evidence="1">
    <location>
        <begin position="428"/>
        <end position="467"/>
    </location>
</feature>
<protein>
    <submittedName>
        <fullName evidence="4">Ubiquitin carboxyl-terminal hydrolase MINDY-1-like</fullName>
    </submittedName>
</protein>
<feature type="compositionally biased region" description="Low complexity" evidence="1">
    <location>
        <begin position="676"/>
        <end position="690"/>
    </location>
</feature>
<feature type="domain" description="MINDY deubiquitinase" evidence="2">
    <location>
        <begin position="512"/>
        <end position="621"/>
    </location>
</feature>
<keyword evidence="3" id="KW-1185">Reference proteome</keyword>
<dbReference type="GO" id="GO:0005829">
    <property type="term" value="C:cytosol"/>
    <property type="evidence" value="ECO:0007669"/>
    <property type="project" value="TreeGrafter"/>
</dbReference>
<feature type="region of interest" description="Disordered" evidence="1">
    <location>
        <begin position="676"/>
        <end position="727"/>
    </location>
</feature>
<dbReference type="GO" id="GO:0004843">
    <property type="term" value="F:cysteine-type deubiquitinase activity"/>
    <property type="evidence" value="ECO:0007669"/>
    <property type="project" value="InterPro"/>
</dbReference>
<evidence type="ECO:0000313" key="4">
    <source>
        <dbReference type="RefSeq" id="XP_022719744.1"/>
    </source>
</evidence>
<gene>
    <name evidence="4" type="primary">LOC111277591</name>
</gene>
<dbReference type="RefSeq" id="XP_022719744.1">
    <property type="nucleotide sequence ID" value="XM_022864009.1"/>
</dbReference>
<evidence type="ECO:0000313" key="3">
    <source>
        <dbReference type="Proteomes" id="UP000515121"/>
    </source>
</evidence>
<feature type="domain" description="MINDY deubiquitinase" evidence="2">
    <location>
        <begin position="45"/>
        <end position="215"/>
    </location>
</feature>
<dbReference type="GO" id="GO:0071108">
    <property type="term" value="P:protein K48-linked deubiquitination"/>
    <property type="evidence" value="ECO:0007669"/>
    <property type="project" value="TreeGrafter"/>
</dbReference>
<dbReference type="GO" id="GO:0016807">
    <property type="term" value="F:cysteine-type carboxypeptidase activity"/>
    <property type="evidence" value="ECO:0007669"/>
    <property type="project" value="TreeGrafter"/>
</dbReference>
<feature type="compositionally biased region" description="Basic and acidic residues" evidence="1">
    <location>
        <begin position="716"/>
        <end position="727"/>
    </location>
</feature>
<proteinExistence type="predicted"/>
<organism evidence="3 4">
    <name type="scientific">Durio zibethinus</name>
    <name type="common">Durian</name>
    <dbReference type="NCBI Taxonomy" id="66656"/>
    <lineage>
        <taxon>Eukaryota</taxon>
        <taxon>Viridiplantae</taxon>
        <taxon>Streptophyta</taxon>
        <taxon>Embryophyta</taxon>
        <taxon>Tracheophyta</taxon>
        <taxon>Spermatophyta</taxon>
        <taxon>Magnoliopsida</taxon>
        <taxon>eudicotyledons</taxon>
        <taxon>Gunneridae</taxon>
        <taxon>Pentapetalae</taxon>
        <taxon>rosids</taxon>
        <taxon>malvids</taxon>
        <taxon>Malvales</taxon>
        <taxon>Malvaceae</taxon>
        <taxon>Helicteroideae</taxon>
        <taxon>Durio</taxon>
    </lineage>
</organism>
<dbReference type="OrthoDB" id="10261212at2759"/>
<accession>A0A6P5WUG3</accession>